<protein>
    <submittedName>
        <fullName evidence="2">WD domain, G-beta repeat-containing protein</fullName>
        <ecNumber evidence="2">2.4.1.37</ecNumber>
    </submittedName>
</protein>
<feature type="region of interest" description="Disordered" evidence="1">
    <location>
        <begin position="39"/>
        <end position="74"/>
    </location>
</feature>
<evidence type="ECO:0000256" key="1">
    <source>
        <dbReference type="SAM" id="MobiDB-lite"/>
    </source>
</evidence>
<sequence>MSLRKRQEEQLHQALLLYLQQRFPETARVFQEEAQLHVSRKKDGREGLHSHYAGATSVSTGAARTPPDPQTQSRSRTLLAAALARWPRLYVHLKWWTRKACGTEVTACAGDLGDMQTGLNADQSRKRV</sequence>
<dbReference type="Proteomes" id="UP000284452">
    <property type="component" value="Unassembled WGS sequence"/>
</dbReference>
<accession>A0A3R8BP50</accession>
<dbReference type="Gene3D" id="1.20.960.30">
    <property type="match status" value="1"/>
</dbReference>
<dbReference type="EMBL" id="AHIV02001999">
    <property type="protein sequence ID" value="RQX67631.1"/>
    <property type="molecule type" value="Genomic_DNA"/>
</dbReference>
<keyword evidence="2" id="KW-0808">Transferase</keyword>
<dbReference type="GO" id="GO:0004381">
    <property type="term" value="F:fucosylgalactoside 3-alpha-galactosyltransferase activity"/>
    <property type="evidence" value="ECO:0007669"/>
    <property type="project" value="UniProtKB-EC"/>
</dbReference>
<dbReference type="VEuPathDB" id="ToxoDB:TGCAST_319570A"/>
<name>A0A3R8BP50_TOXGO</name>
<dbReference type="PROSITE" id="PS50896">
    <property type="entry name" value="LISH"/>
    <property type="match status" value="1"/>
</dbReference>
<dbReference type="InterPro" id="IPR006594">
    <property type="entry name" value="LisH"/>
</dbReference>
<gene>
    <name evidence="2" type="ORF">TGCAST_319570A</name>
</gene>
<dbReference type="AlphaFoldDB" id="A0A3R8BP50"/>
<organism evidence="2 3">
    <name type="scientific">Toxoplasma gondii CAST</name>
    <dbReference type="NCBI Taxonomy" id="943122"/>
    <lineage>
        <taxon>Eukaryota</taxon>
        <taxon>Sar</taxon>
        <taxon>Alveolata</taxon>
        <taxon>Apicomplexa</taxon>
        <taxon>Conoidasida</taxon>
        <taxon>Coccidia</taxon>
        <taxon>Eucoccidiorida</taxon>
        <taxon>Eimeriorina</taxon>
        <taxon>Sarcocystidae</taxon>
        <taxon>Toxoplasma</taxon>
    </lineage>
</organism>
<keyword evidence="2" id="KW-0328">Glycosyltransferase</keyword>
<reference evidence="2 3" key="1">
    <citation type="submission" date="2017-10" db="EMBL/GenBank/DDBJ databases">
        <authorList>
            <person name="Sibley D."/>
            <person name="Venepally P."/>
            <person name="Karamycheva S."/>
            <person name="Hadjithomas M."/>
            <person name="Khan A."/>
            <person name="Brunk B."/>
            <person name="Roos D."/>
            <person name="Caler E."/>
            <person name="Lorenzi H."/>
        </authorList>
    </citation>
    <scope>NUCLEOTIDE SEQUENCE [LARGE SCALE GENOMIC DNA]</scope>
    <source>
        <strain evidence="2 3">CAST</strain>
    </source>
</reference>
<proteinExistence type="predicted"/>
<comment type="caution">
    <text evidence="2">The sequence shown here is derived from an EMBL/GenBank/DDBJ whole genome shotgun (WGS) entry which is preliminary data.</text>
</comment>
<evidence type="ECO:0000313" key="3">
    <source>
        <dbReference type="Proteomes" id="UP000284452"/>
    </source>
</evidence>
<evidence type="ECO:0000313" key="2">
    <source>
        <dbReference type="EMBL" id="RQX67631.1"/>
    </source>
</evidence>
<feature type="compositionally biased region" description="Basic and acidic residues" evidence="1">
    <location>
        <begin position="39"/>
        <end position="49"/>
    </location>
</feature>
<dbReference type="EC" id="2.4.1.37" evidence="2"/>